<gene>
    <name evidence="1" type="ORF">SDC9_56744</name>
</gene>
<sequence>MEELKTIFNKYSECIDTVSKEFMEELKKGCKTYREVYSKLNRIEKEISWNYGNEKYIGLVFITYVKGLLDREMSDSPLTNRSWK</sequence>
<dbReference type="EMBL" id="VSSQ01001689">
    <property type="protein sequence ID" value="MPM10412.1"/>
    <property type="molecule type" value="Genomic_DNA"/>
</dbReference>
<accession>A0A644X2N0</accession>
<organism evidence="1">
    <name type="scientific">bioreactor metagenome</name>
    <dbReference type="NCBI Taxonomy" id="1076179"/>
    <lineage>
        <taxon>unclassified sequences</taxon>
        <taxon>metagenomes</taxon>
        <taxon>ecological metagenomes</taxon>
    </lineage>
</organism>
<proteinExistence type="predicted"/>
<protein>
    <submittedName>
        <fullName evidence="1">Uncharacterized protein</fullName>
    </submittedName>
</protein>
<evidence type="ECO:0000313" key="1">
    <source>
        <dbReference type="EMBL" id="MPM10412.1"/>
    </source>
</evidence>
<name>A0A644X2N0_9ZZZZ</name>
<dbReference type="AlphaFoldDB" id="A0A644X2N0"/>
<comment type="caution">
    <text evidence="1">The sequence shown here is derived from an EMBL/GenBank/DDBJ whole genome shotgun (WGS) entry which is preliminary data.</text>
</comment>
<reference evidence="1" key="1">
    <citation type="submission" date="2019-08" db="EMBL/GenBank/DDBJ databases">
        <authorList>
            <person name="Kucharzyk K."/>
            <person name="Murdoch R.W."/>
            <person name="Higgins S."/>
            <person name="Loffler F."/>
        </authorList>
    </citation>
    <scope>NUCLEOTIDE SEQUENCE</scope>
</reference>